<accession>A0A6A5WU79</accession>
<name>A0A6A5WU79_9PLEO</name>
<keyword evidence="2" id="KW-1185">Reference proteome</keyword>
<dbReference type="AlphaFoldDB" id="A0A6A5WU79"/>
<dbReference type="EMBL" id="ML977564">
    <property type="protein sequence ID" value="KAF2005147.1"/>
    <property type="molecule type" value="Genomic_DNA"/>
</dbReference>
<dbReference type="Proteomes" id="UP000799779">
    <property type="component" value="Unassembled WGS sequence"/>
</dbReference>
<gene>
    <name evidence="1" type="ORF">P154DRAFT_571361</name>
</gene>
<evidence type="ECO:0000313" key="2">
    <source>
        <dbReference type="Proteomes" id="UP000799779"/>
    </source>
</evidence>
<reference evidence="1" key="1">
    <citation type="journal article" date="2020" name="Stud. Mycol.">
        <title>101 Dothideomycetes genomes: a test case for predicting lifestyles and emergence of pathogens.</title>
        <authorList>
            <person name="Haridas S."/>
            <person name="Albert R."/>
            <person name="Binder M."/>
            <person name="Bloem J."/>
            <person name="Labutti K."/>
            <person name="Salamov A."/>
            <person name="Andreopoulos B."/>
            <person name="Baker S."/>
            <person name="Barry K."/>
            <person name="Bills G."/>
            <person name="Bluhm B."/>
            <person name="Cannon C."/>
            <person name="Castanera R."/>
            <person name="Culley D."/>
            <person name="Daum C."/>
            <person name="Ezra D."/>
            <person name="Gonzalez J."/>
            <person name="Henrissat B."/>
            <person name="Kuo A."/>
            <person name="Liang C."/>
            <person name="Lipzen A."/>
            <person name="Lutzoni F."/>
            <person name="Magnuson J."/>
            <person name="Mondo S."/>
            <person name="Nolan M."/>
            <person name="Ohm R."/>
            <person name="Pangilinan J."/>
            <person name="Park H.-J."/>
            <person name="Ramirez L."/>
            <person name="Alfaro M."/>
            <person name="Sun H."/>
            <person name="Tritt A."/>
            <person name="Yoshinaga Y."/>
            <person name="Zwiers L.-H."/>
            <person name="Turgeon B."/>
            <person name="Goodwin S."/>
            <person name="Spatafora J."/>
            <person name="Crous P."/>
            <person name="Grigoriev I."/>
        </authorList>
    </citation>
    <scope>NUCLEOTIDE SEQUENCE</scope>
    <source>
        <strain evidence="1">CBS 123094</strain>
    </source>
</reference>
<evidence type="ECO:0000313" key="1">
    <source>
        <dbReference type="EMBL" id="KAF2005147.1"/>
    </source>
</evidence>
<proteinExistence type="predicted"/>
<sequence>MSFCKQGSCRLLHLACGGAARSKSFRQSGPRVPRSLSGPLLVAVPTDAHGRDRGVKCGFAMTIEPTSQFLSNSTRDDKPIAPWPQGELLHWYRRVTVVPLGVEGFFVEKLGIMTLRCIDSDRRSFPVRKAASFARPFDINASTRPGRQQVIPR</sequence>
<protein>
    <submittedName>
        <fullName evidence="1">Uncharacterized protein</fullName>
    </submittedName>
</protein>
<organism evidence="1 2">
    <name type="scientific">Amniculicola lignicola CBS 123094</name>
    <dbReference type="NCBI Taxonomy" id="1392246"/>
    <lineage>
        <taxon>Eukaryota</taxon>
        <taxon>Fungi</taxon>
        <taxon>Dikarya</taxon>
        <taxon>Ascomycota</taxon>
        <taxon>Pezizomycotina</taxon>
        <taxon>Dothideomycetes</taxon>
        <taxon>Pleosporomycetidae</taxon>
        <taxon>Pleosporales</taxon>
        <taxon>Amniculicolaceae</taxon>
        <taxon>Amniculicola</taxon>
    </lineage>
</organism>